<dbReference type="InParanoid" id="W4JV12"/>
<proteinExistence type="predicted"/>
<dbReference type="AlphaFoldDB" id="W4JV12"/>
<dbReference type="HOGENOM" id="CLU_2365243_0_0_1"/>
<evidence type="ECO:0000313" key="2">
    <source>
        <dbReference type="Proteomes" id="UP000030671"/>
    </source>
</evidence>
<sequence>DALSRRLDLKEGVKSDNKDRVILQPQIFVKSATGRGTVEMLDSQLRQKLKEVTAKDKEVTEAMELIKALGPRALSKGLQEWNYEDNLIWHRGKIYV</sequence>
<feature type="non-terminal residue" evidence="1">
    <location>
        <position position="1"/>
    </location>
</feature>
<dbReference type="GeneID" id="20678264"/>
<keyword evidence="2" id="KW-1185">Reference proteome</keyword>
<dbReference type="KEGG" id="hir:HETIRDRAFT_53545"/>
<accession>W4JV12</accession>
<name>W4JV12_HETIT</name>
<gene>
    <name evidence="1" type="ORF">HETIRDRAFT_53545</name>
</gene>
<evidence type="ECO:0000313" key="1">
    <source>
        <dbReference type="EMBL" id="ETW76726.1"/>
    </source>
</evidence>
<organism evidence="1 2">
    <name type="scientific">Heterobasidion irregulare (strain TC 32-1)</name>
    <dbReference type="NCBI Taxonomy" id="747525"/>
    <lineage>
        <taxon>Eukaryota</taxon>
        <taxon>Fungi</taxon>
        <taxon>Dikarya</taxon>
        <taxon>Basidiomycota</taxon>
        <taxon>Agaricomycotina</taxon>
        <taxon>Agaricomycetes</taxon>
        <taxon>Russulales</taxon>
        <taxon>Bondarzewiaceae</taxon>
        <taxon>Heterobasidion</taxon>
        <taxon>Heterobasidion annosum species complex</taxon>
    </lineage>
</organism>
<dbReference type="EMBL" id="KI925464">
    <property type="protein sequence ID" value="ETW76726.1"/>
    <property type="molecule type" value="Genomic_DNA"/>
</dbReference>
<reference evidence="1 2" key="1">
    <citation type="journal article" date="2012" name="New Phytol.">
        <title>Insight into trade-off between wood decay and parasitism from the genome of a fungal forest pathogen.</title>
        <authorList>
            <person name="Olson A."/>
            <person name="Aerts A."/>
            <person name="Asiegbu F."/>
            <person name="Belbahri L."/>
            <person name="Bouzid O."/>
            <person name="Broberg A."/>
            <person name="Canback B."/>
            <person name="Coutinho P.M."/>
            <person name="Cullen D."/>
            <person name="Dalman K."/>
            <person name="Deflorio G."/>
            <person name="van Diepen L.T."/>
            <person name="Dunand C."/>
            <person name="Duplessis S."/>
            <person name="Durling M."/>
            <person name="Gonthier P."/>
            <person name="Grimwood J."/>
            <person name="Fossdal C.G."/>
            <person name="Hansson D."/>
            <person name="Henrissat B."/>
            <person name="Hietala A."/>
            <person name="Himmelstrand K."/>
            <person name="Hoffmeister D."/>
            <person name="Hogberg N."/>
            <person name="James T.Y."/>
            <person name="Karlsson M."/>
            <person name="Kohler A."/>
            <person name="Kues U."/>
            <person name="Lee Y.H."/>
            <person name="Lin Y.C."/>
            <person name="Lind M."/>
            <person name="Lindquist E."/>
            <person name="Lombard V."/>
            <person name="Lucas S."/>
            <person name="Lunden K."/>
            <person name="Morin E."/>
            <person name="Murat C."/>
            <person name="Park J."/>
            <person name="Raffaello T."/>
            <person name="Rouze P."/>
            <person name="Salamov A."/>
            <person name="Schmutz J."/>
            <person name="Solheim H."/>
            <person name="Stahlberg J."/>
            <person name="Velez H."/>
            <person name="de Vries R.P."/>
            <person name="Wiebenga A."/>
            <person name="Woodward S."/>
            <person name="Yakovlev I."/>
            <person name="Garbelotto M."/>
            <person name="Martin F."/>
            <person name="Grigoriev I.V."/>
            <person name="Stenlid J."/>
        </authorList>
    </citation>
    <scope>NUCLEOTIDE SEQUENCE [LARGE SCALE GENOMIC DNA]</scope>
    <source>
        <strain evidence="1 2">TC 32-1</strain>
    </source>
</reference>
<feature type="non-terminal residue" evidence="1">
    <location>
        <position position="96"/>
    </location>
</feature>
<protein>
    <submittedName>
        <fullName evidence="1">Uncharacterized protein</fullName>
    </submittedName>
</protein>
<dbReference type="RefSeq" id="XP_009551190.1">
    <property type="nucleotide sequence ID" value="XM_009552895.1"/>
</dbReference>
<dbReference type="Proteomes" id="UP000030671">
    <property type="component" value="Unassembled WGS sequence"/>
</dbReference>